<dbReference type="PANTHER" id="PTHR48086:SF8">
    <property type="entry name" value="MONOCARBOXYLIC ACID PERMEASE"/>
    <property type="match status" value="1"/>
</dbReference>
<dbReference type="AlphaFoldDB" id="A0A370G651"/>
<dbReference type="Proteomes" id="UP000254958">
    <property type="component" value="Unassembled WGS sequence"/>
</dbReference>
<evidence type="ECO:0000256" key="5">
    <source>
        <dbReference type="ARBA" id="ARBA00022989"/>
    </source>
</evidence>
<keyword evidence="3" id="KW-0813">Transport</keyword>
<keyword evidence="11" id="KW-1185">Reference proteome</keyword>
<dbReference type="Proteomes" id="UP000562982">
    <property type="component" value="Unassembled WGS sequence"/>
</dbReference>
<reference evidence="9 12" key="2">
    <citation type="submission" date="2020-04" db="EMBL/GenBank/DDBJ databases">
        <title>Description of novel Gluconacetobacter.</title>
        <authorList>
            <person name="Sombolestani A."/>
        </authorList>
    </citation>
    <scope>NUCLEOTIDE SEQUENCE [LARGE SCALE GENOMIC DNA]</scope>
    <source>
        <strain evidence="9 12">LMG 1382</strain>
    </source>
</reference>
<feature type="transmembrane region" description="Helical" evidence="8">
    <location>
        <begin position="351"/>
        <end position="373"/>
    </location>
</feature>
<sequence length="463" mass="49146">MASIIFFLVILLSIMVALFSRRGHGHQDSRDFFVASGQFGGILVFMLAVGETYSIGSIMGFPSAAYSAGTSFIIWFLSYIVLAYPVGYFLNPLIWRAGRDCQALTMADLFRARFGSRGLERLVVLTAILCLLPMGELQIVGLLRVIDQFHWALPEQWTTTAAAGLTFVWIMLSGIRAPAYVSVIKDSLVLIAVTVVGLAALRAGGMAHLPAVAWTGHPVALRDQVYALSTIPLQAVAFCVAPQTVAFVFTARSARTVRRNQIVMPLYMVMFPFLYLVALYARSAGLPVPSPNAVFMVAAGALLPDWMVGLAAGACALSGLVILAGTCLAIGPLVSRNLLHGLSDAGQRRGAQAVIACYLLFSILAAGHLSGLMVTLTSFYYLGVSQFIPGVAAIVWRWPLSARALGAGLVVGDVVAMGGALAGLQPAGLNTGMIGLVANLLVAAAIQWTERRKRVVGSVSDIA</sequence>
<feature type="transmembrane region" description="Helical" evidence="8">
    <location>
        <begin position="379"/>
        <end position="398"/>
    </location>
</feature>
<feature type="transmembrane region" description="Helical" evidence="8">
    <location>
        <begin position="430"/>
        <end position="448"/>
    </location>
</feature>
<evidence type="ECO:0000256" key="6">
    <source>
        <dbReference type="ARBA" id="ARBA00023136"/>
    </source>
</evidence>
<dbReference type="GO" id="GO:0005886">
    <property type="term" value="C:plasma membrane"/>
    <property type="evidence" value="ECO:0007669"/>
    <property type="project" value="TreeGrafter"/>
</dbReference>
<evidence type="ECO:0000256" key="7">
    <source>
        <dbReference type="RuleBase" id="RU362091"/>
    </source>
</evidence>
<keyword evidence="5 8" id="KW-1133">Transmembrane helix</keyword>
<comment type="subcellular location">
    <subcellularLocation>
        <location evidence="1">Membrane</location>
        <topology evidence="1">Multi-pass membrane protein</topology>
    </subcellularLocation>
</comment>
<dbReference type="PANTHER" id="PTHR48086">
    <property type="entry name" value="SODIUM/PROLINE SYMPORTER-RELATED"/>
    <property type="match status" value="1"/>
</dbReference>
<organism evidence="10 11">
    <name type="scientific">Gluconacetobacter liquefaciens</name>
    <name type="common">Acetobacter liquefaciens</name>
    <dbReference type="NCBI Taxonomy" id="89584"/>
    <lineage>
        <taxon>Bacteria</taxon>
        <taxon>Pseudomonadati</taxon>
        <taxon>Pseudomonadota</taxon>
        <taxon>Alphaproteobacteria</taxon>
        <taxon>Acetobacterales</taxon>
        <taxon>Acetobacteraceae</taxon>
        <taxon>Gluconacetobacter</taxon>
    </lineage>
</organism>
<proteinExistence type="inferred from homology"/>
<keyword evidence="6 8" id="KW-0472">Membrane</keyword>
<gene>
    <name evidence="10" type="ORF">C7453_104264</name>
    <name evidence="9" type="ORF">HLH32_09660</name>
</gene>
<evidence type="ECO:0000313" key="10">
    <source>
        <dbReference type="EMBL" id="RDI38319.1"/>
    </source>
</evidence>
<dbReference type="EMBL" id="JABEQI010000004">
    <property type="protein sequence ID" value="MBB2186650.1"/>
    <property type="molecule type" value="Genomic_DNA"/>
</dbReference>
<evidence type="ECO:0000256" key="8">
    <source>
        <dbReference type="SAM" id="Phobius"/>
    </source>
</evidence>
<dbReference type="Gene3D" id="1.20.1730.10">
    <property type="entry name" value="Sodium/glucose cotransporter"/>
    <property type="match status" value="1"/>
</dbReference>
<feature type="transmembrane region" description="Helical" evidence="8">
    <location>
        <begin position="306"/>
        <end position="330"/>
    </location>
</feature>
<evidence type="ECO:0000256" key="2">
    <source>
        <dbReference type="ARBA" id="ARBA00006434"/>
    </source>
</evidence>
<feature type="transmembrane region" description="Helical" evidence="8">
    <location>
        <begin position="225"/>
        <end position="250"/>
    </location>
</feature>
<dbReference type="Pfam" id="PF00474">
    <property type="entry name" value="SSF"/>
    <property type="match status" value="1"/>
</dbReference>
<name>A0A370G651_GLULI</name>
<dbReference type="EMBL" id="QQAW01000004">
    <property type="protein sequence ID" value="RDI38319.1"/>
    <property type="molecule type" value="Genomic_DNA"/>
</dbReference>
<dbReference type="PROSITE" id="PS50283">
    <property type="entry name" value="NA_SOLUT_SYMP_3"/>
    <property type="match status" value="1"/>
</dbReference>
<feature type="transmembrane region" description="Helical" evidence="8">
    <location>
        <begin position="35"/>
        <end position="53"/>
    </location>
</feature>
<comment type="caution">
    <text evidence="10">The sequence shown here is derived from an EMBL/GenBank/DDBJ whole genome shotgun (WGS) entry which is preliminary data.</text>
</comment>
<evidence type="ECO:0000313" key="9">
    <source>
        <dbReference type="EMBL" id="MBB2186650.1"/>
    </source>
</evidence>
<dbReference type="RefSeq" id="WP_114727309.1">
    <property type="nucleotide sequence ID" value="NZ_QQAW01000004.1"/>
</dbReference>
<feature type="transmembrane region" description="Helical" evidence="8">
    <location>
        <begin position="122"/>
        <end position="145"/>
    </location>
</feature>
<dbReference type="GO" id="GO:0022857">
    <property type="term" value="F:transmembrane transporter activity"/>
    <property type="evidence" value="ECO:0007669"/>
    <property type="project" value="InterPro"/>
</dbReference>
<dbReference type="InterPro" id="IPR001734">
    <property type="entry name" value="Na/solute_symporter"/>
</dbReference>
<dbReference type="OrthoDB" id="9810181at2"/>
<keyword evidence="4 8" id="KW-0812">Transmembrane</keyword>
<feature type="transmembrane region" description="Helical" evidence="8">
    <location>
        <begin position="157"/>
        <end position="175"/>
    </location>
</feature>
<dbReference type="InterPro" id="IPR038377">
    <property type="entry name" value="Na/Glc_symporter_sf"/>
</dbReference>
<protein>
    <submittedName>
        <fullName evidence="10">SSS family solute:Na+ symporter</fullName>
    </submittedName>
    <submittedName>
        <fullName evidence="9">Sodium:solute symporter</fullName>
    </submittedName>
</protein>
<comment type="similarity">
    <text evidence="2 7">Belongs to the sodium:solute symporter (SSF) (TC 2.A.21) family.</text>
</comment>
<evidence type="ECO:0000256" key="1">
    <source>
        <dbReference type="ARBA" id="ARBA00004141"/>
    </source>
</evidence>
<evidence type="ECO:0000313" key="11">
    <source>
        <dbReference type="Proteomes" id="UP000254958"/>
    </source>
</evidence>
<evidence type="ECO:0000313" key="12">
    <source>
        <dbReference type="Proteomes" id="UP000562982"/>
    </source>
</evidence>
<dbReference type="InterPro" id="IPR050277">
    <property type="entry name" value="Sodium:Solute_Symporter"/>
</dbReference>
<evidence type="ECO:0000256" key="4">
    <source>
        <dbReference type="ARBA" id="ARBA00022692"/>
    </source>
</evidence>
<reference evidence="10 11" key="1">
    <citation type="submission" date="2018-07" db="EMBL/GenBank/DDBJ databases">
        <title>Genomic Encyclopedia of Type Strains, Phase IV (KMG-IV): sequencing the most valuable type-strain genomes for metagenomic binning, comparative biology and taxonomic classification.</title>
        <authorList>
            <person name="Goeker M."/>
        </authorList>
    </citation>
    <scope>NUCLEOTIDE SEQUENCE [LARGE SCALE GENOMIC DNA]</scope>
    <source>
        <strain evidence="10 11">DSM 5603</strain>
    </source>
</reference>
<feature type="transmembrane region" description="Helical" evidence="8">
    <location>
        <begin position="65"/>
        <end position="87"/>
    </location>
</feature>
<evidence type="ECO:0000256" key="3">
    <source>
        <dbReference type="ARBA" id="ARBA00022448"/>
    </source>
</evidence>
<feature type="transmembrane region" description="Helical" evidence="8">
    <location>
        <begin position="187"/>
        <end position="205"/>
    </location>
</feature>
<feature type="transmembrane region" description="Helical" evidence="8">
    <location>
        <begin position="262"/>
        <end position="281"/>
    </location>
</feature>
<accession>A0A370G651</accession>